<dbReference type="Proteomes" id="UP001241169">
    <property type="component" value="Unassembled WGS sequence"/>
</dbReference>
<name>A0ABQ9SDV6_9PEZI</name>
<feature type="region of interest" description="Disordered" evidence="1">
    <location>
        <begin position="1"/>
        <end position="26"/>
    </location>
</feature>
<dbReference type="EMBL" id="MOPA01000008">
    <property type="protein sequence ID" value="KAK1533614.1"/>
    <property type="molecule type" value="Genomic_DNA"/>
</dbReference>
<evidence type="ECO:0000313" key="2">
    <source>
        <dbReference type="EMBL" id="KAK1533614.1"/>
    </source>
</evidence>
<sequence>MHSRQQLIAEDCDDDPAPRQNTSSRSRLRQRFYGMGLYAARSRHRCCGFAASMSRRMTLGHAEPFCIKYRNNVCLKRSLTTIMQ</sequence>
<evidence type="ECO:0000313" key="3">
    <source>
        <dbReference type="Proteomes" id="UP001241169"/>
    </source>
</evidence>
<comment type="caution">
    <text evidence="2">The sequence shown here is derived from an EMBL/GenBank/DDBJ whole genome shotgun (WGS) entry which is preliminary data.</text>
</comment>
<accession>A0ABQ9SDV6</accession>
<keyword evidence="3" id="KW-1185">Reference proteome</keyword>
<dbReference type="GeneID" id="85378482"/>
<evidence type="ECO:0000256" key="1">
    <source>
        <dbReference type="SAM" id="MobiDB-lite"/>
    </source>
</evidence>
<dbReference type="RefSeq" id="XP_060346765.1">
    <property type="nucleotide sequence ID" value="XM_060494583.1"/>
</dbReference>
<reference evidence="2 3" key="1">
    <citation type="submission" date="2016-10" db="EMBL/GenBank/DDBJ databases">
        <title>The genome sequence of Colletotrichum fioriniae PJ7.</title>
        <authorList>
            <person name="Baroncelli R."/>
        </authorList>
    </citation>
    <scope>NUCLEOTIDE SEQUENCE [LARGE SCALE GENOMIC DNA]</scope>
    <source>
        <strain evidence="2 3">IMI 384185</strain>
    </source>
</reference>
<organism evidence="2 3">
    <name type="scientific">Colletotrichum paranaense</name>
    <dbReference type="NCBI Taxonomy" id="1914294"/>
    <lineage>
        <taxon>Eukaryota</taxon>
        <taxon>Fungi</taxon>
        <taxon>Dikarya</taxon>
        <taxon>Ascomycota</taxon>
        <taxon>Pezizomycotina</taxon>
        <taxon>Sordariomycetes</taxon>
        <taxon>Hypocreomycetidae</taxon>
        <taxon>Glomerellales</taxon>
        <taxon>Glomerellaceae</taxon>
        <taxon>Colletotrichum</taxon>
        <taxon>Colletotrichum acutatum species complex</taxon>
    </lineage>
</organism>
<protein>
    <submittedName>
        <fullName evidence="2">Uncharacterized protein</fullName>
    </submittedName>
</protein>
<proteinExistence type="predicted"/>
<gene>
    <name evidence="2" type="ORF">CPAR01_10322</name>
</gene>